<feature type="compositionally biased region" description="Polar residues" evidence="1">
    <location>
        <begin position="714"/>
        <end position="723"/>
    </location>
</feature>
<name>A0A9N8ZTP6_9GLOM</name>
<gene>
    <name evidence="2" type="ORF">PBRASI_LOCUS2908</name>
</gene>
<feature type="compositionally biased region" description="Low complexity" evidence="1">
    <location>
        <begin position="600"/>
        <end position="614"/>
    </location>
</feature>
<feature type="region of interest" description="Disordered" evidence="1">
    <location>
        <begin position="394"/>
        <end position="425"/>
    </location>
</feature>
<sequence length="723" mass="79962">MTTASAPATPTERGNTFIRHTKNAIASLSSRHKEILDQITQLQQSQSQALTDINNRIENIAPRDISDSEKDIDTLVNNLKSRRRRSSSVQQQSVSSIPQLEFSLKVDEVLEGGEDDYMENLQTLPEGDNRCSMQKTGKQVTHRLNKEQNADLLSTGELDLKYLSAENNNTTDSDSCDDTISNNLDNSNAKDTNEIINRRSNKLQPGLTINTKSISSKRRPLTPESSDSEFDMASAHLQLTPSLMGKGSLRRRYGTDNNQLDFNNRSRPTSMLYSSMEEIEEETSSFSDNAIGEEGKAMLPASKLTTASVNGRRLSSLQRFSKDGGDTTSRVNRTPGRRPDDRHASTEIADDNSSVVSGESLLEELGSLKSRIQRLESEHIDSPIDRRRRRFTYDMMSPSVTSPNDSQGTSSTATSSSSRSTVSAQHQKHLQNAFEFFEKAFPTTISQSTEDTSPSPSRSMAMVVSTALLLNRRFRSILAQPDMDPQTLERTVKDLLKTSDEQIRSLTECLLALGPLAQRAYAVRNITAERDYKQNVQNGRSSTNSSILGIPTTTHTNRSVSPSLASSRLTMANGSAQETQTSYHEMQQGTEQGDQAGRRTSPVSSVGPTSPTLSYYGGSRATLRYNRSGHQVSPNLPSESVNDFQQPSRRTLESRERRSRRSSGGSLSSFSGTLPSSPSPPPLPTSTQSEHESTTQSPRVQYKREQRFSAHRYSMSSGTSQPR</sequence>
<feature type="compositionally biased region" description="Polar residues" evidence="1">
    <location>
        <begin position="628"/>
        <end position="646"/>
    </location>
</feature>
<evidence type="ECO:0000313" key="3">
    <source>
        <dbReference type="Proteomes" id="UP000789739"/>
    </source>
</evidence>
<dbReference type="EMBL" id="CAJVPI010000243">
    <property type="protein sequence ID" value="CAG8506977.1"/>
    <property type="molecule type" value="Genomic_DNA"/>
</dbReference>
<proteinExistence type="predicted"/>
<evidence type="ECO:0000256" key="1">
    <source>
        <dbReference type="SAM" id="MobiDB-lite"/>
    </source>
</evidence>
<comment type="caution">
    <text evidence="2">The sequence shown here is derived from an EMBL/GenBank/DDBJ whole genome shotgun (WGS) entry which is preliminary data.</text>
</comment>
<dbReference type="AlphaFoldDB" id="A0A9N8ZTP6"/>
<protein>
    <submittedName>
        <fullName evidence="2">7412_t:CDS:1</fullName>
    </submittedName>
</protein>
<feature type="region of interest" description="Disordered" evidence="1">
    <location>
        <begin position="535"/>
        <end position="723"/>
    </location>
</feature>
<keyword evidence="3" id="KW-1185">Reference proteome</keyword>
<accession>A0A9N8ZTP6</accession>
<reference evidence="2" key="1">
    <citation type="submission" date="2021-06" db="EMBL/GenBank/DDBJ databases">
        <authorList>
            <person name="Kallberg Y."/>
            <person name="Tangrot J."/>
            <person name="Rosling A."/>
        </authorList>
    </citation>
    <scope>NUCLEOTIDE SEQUENCE</scope>
    <source>
        <strain evidence="2">BR232B</strain>
    </source>
</reference>
<organism evidence="2 3">
    <name type="scientific">Paraglomus brasilianum</name>
    <dbReference type="NCBI Taxonomy" id="144538"/>
    <lineage>
        <taxon>Eukaryota</taxon>
        <taxon>Fungi</taxon>
        <taxon>Fungi incertae sedis</taxon>
        <taxon>Mucoromycota</taxon>
        <taxon>Glomeromycotina</taxon>
        <taxon>Glomeromycetes</taxon>
        <taxon>Paraglomerales</taxon>
        <taxon>Paraglomeraceae</taxon>
        <taxon>Paraglomus</taxon>
    </lineage>
</organism>
<feature type="compositionally biased region" description="Low complexity" evidence="1">
    <location>
        <begin position="662"/>
        <end position="676"/>
    </location>
</feature>
<feature type="compositionally biased region" description="Polar residues" evidence="1">
    <location>
        <begin position="535"/>
        <end position="593"/>
    </location>
</feature>
<dbReference type="OrthoDB" id="2287434at2759"/>
<feature type="region of interest" description="Disordered" evidence="1">
    <location>
        <begin position="317"/>
        <end position="355"/>
    </location>
</feature>
<feature type="compositionally biased region" description="Low complexity" evidence="1">
    <location>
        <begin position="406"/>
        <end position="423"/>
    </location>
</feature>
<evidence type="ECO:0000313" key="2">
    <source>
        <dbReference type="EMBL" id="CAG8506977.1"/>
    </source>
</evidence>
<dbReference type="Proteomes" id="UP000789739">
    <property type="component" value="Unassembled WGS sequence"/>
</dbReference>